<sequence>MHKSVAQPASLSGLRKSSPTALTTTRPIDEDDESQYPKSRGLVKTAKGSKSSTGREKVSGRNVDSDEDLFEPSKPSAFATGGSQRKGGLSGTTLSSNFSARGTPGFAQGGVVGSDSSYAGRGGTRTPMSEDHEDDELLAGLAPPTSEAAKPGKSSVTGTAAPAAPGKVGGSSRHPAGSSIAAVTNKSLDSLNRLLKDDLPPLPLLSSDKEDAGGSQAPKAGRRAGGPASSSTPPSLSPDRSPPRTERSSHSEGLGMSSSNTGMSSSNTAPARALQQNVSYTDEESTTMIKKSADVETGGVGATSRTGRRMGGIEELPVQPSAASSSKPVKNKDTSLEFSSELDMPGIGSPVVTPSVNSSIASGIGSGSGRRENASAVPLGMSPLGGTPIATSSTTDKSRYRASENIKFSDSFGDDPLLPDDSVTSTANRHGSAAAGMQEKSATKSAPSSAPGSGHVSTRSSRDPTPERTLRPAGKWSPDIGDDDNEESEVGGGYMPSFMSASTTRRSAPSNPFSSMSAPTRQTSGTPPALGMSIDTRRGDVEPSTQPPPPRQRRNIHGGDVDSTVAASITAGVQSGRVNPLLSVKGSGKPKTKDEEEREKTAAAMAAALQRRQELSAGAATSAPFRLPSEARAAPTSAPLKSQQTLKKSTIDFLDSSNDDDLDLPGLKQPEQKMMAVASSGAPGGSQLQHAPGRQQAAPSPLGRMDKFGSAGPTQQVSVSNISIPQQQQQMYAGKQSSPTGSSKSDSTAPQVAAPVPMVAAPVPMNHPNNVVTSTGKEASSMNAVHQFAFSDASRGLSATYPPPGVTSMPASNLSGWPLGVTPGTGLPPGVTPLSGPPPGITPLSGPPPGVTPLAGLPPGVVSLSGAPSTAPPGVTPYMPNLSQGVAVAASSAAGKVPTSAAVASFDTAAILHGIDTKVLTDRIATLHKDNESALEAVKSELKKAQEDIARLKTEVSDKDFALKEKEVKIRDAEGKAASLESKSKILVAESQVSGVAQSQVSVIAQSQVSVIAQSQVSVIAQSQVSGVAESQVSVIAQSEVSVIAQSEVSVIAQSQVSVIAQSQVSGVAQSQVSVIAQSQVSGVAESQALAVSEAAGMRAQIEDLKASLARVKKQYEDAEESRSKETDRLRVELEALRQSHADEVSRIKEAAGEQVIIAEARGKRAGLIEKEISEAQLKAAQTALAEEKEQVQKHRLSADLLAALSDKVRAVANTAMEREERALKLIEQEIADRESRVSTREKILGERELKIAKREKEIDTSRYEMQNLVVTLEGSMHEDKEGLKREATRLNREAARMDAMQGAIVSDMQDLRMQTAMERQLLEEAREARRKERESFLDEVSRERRGMAAEKADMQRQLEASRAELLALKSRVIEYEARATSSLQQAIEEESRVGAAQRETEIEMEAVALARATLQEERSALEAEARELVEYAAKLQAQSSEVAQSFAETEAMRVDLAQQRGQAAAEIARLAEQDAKLHNQHTFLEDLKQGLDRERVNLAEERRVVSQERVDAHRAAERSRELQMQLAEAVRNYVAQGVPIPFALQTTPGSGSPYKAVPVGPPAAPTAALKQPDQVATANAKRRPSSTLAGGGRGAAASTGRMPSRNALKRMLDKLGLADTEASGTQPESAAYIDKQREFLHQLRLNSTKGTFGRELVSRALKEASTDRSALMASPRLVATSGVMYTGTSQKKPAYESYDRDSSLQLSSKVGHPHLNPHLNPHLPSDSVVGVAAFGSGTEKDSFNDEASFSIRPVHGQQEEQHPSVIRLHKQEYGQDSASLGSKVSDLPSMVAISSSSSSAGNYPSLSTTSLNTMTTMGAIGEGADGDSRRLTQDPGSTAVKTVAAVSRGVVSSASTFQAPKPEGVKREGGGAADGNLCMSDGHMFEGKINAPLASEESSDWGSETNHSAQIKKATYRDTLEGFAETPSMQRGRLEVQLMQEVNNPDSSIRGHMDATLEDSGSVSNSPSYKSRASSSASLSLLPQNV</sequence>
<dbReference type="STRING" id="1157962.A0A250WZI8"/>
<feature type="compositionally biased region" description="Acidic residues" evidence="2">
    <location>
        <begin position="480"/>
        <end position="489"/>
    </location>
</feature>
<feature type="coiled-coil region" evidence="1">
    <location>
        <begin position="1095"/>
        <end position="1129"/>
    </location>
</feature>
<feature type="region of interest" description="Disordered" evidence="2">
    <location>
        <begin position="1946"/>
        <end position="1987"/>
    </location>
</feature>
<feature type="compositionally biased region" description="Low complexity" evidence="2">
    <location>
        <begin position="251"/>
        <end position="268"/>
    </location>
</feature>
<organism evidence="3 4">
    <name type="scientific">Chlamydomonas eustigma</name>
    <dbReference type="NCBI Taxonomy" id="1157962"/>
    <lineage>
        <taxon>Eukaryota</taxon>
        <taxon>Viridiplantae</taxon>
        <taxon>Chlorophyta</taxon>
        <taxon>core chlorophytes</taxon>
        <taxon>Chlorophyceae</taxon>
        <taxon>CS clade</taxon>
        <taxon>Chlamydomonadales</taxon>
        <taxon>Chlamydomonadaceae</taxon>
        <taxon>Chlamydomonas</taxon>
    </lineage>
</organism>
<feature type="compositionally biased region" description="Basic and acidic residues" evidence="2">
    <location>
        <begin position="241"/>
        <end position="250"/>
    </location>
</feature>
<name>A0A250WZI8_9CHLO</name>
<dbReference type="Proteomes" id="UP000232323">
    <property type="component" value="Unassembled WGS sequence"/>
</dbReference>
<feature type="coiled-coil region" evidence="1">
    <location>
        <begin position="1485"/>
        <end position="1533"/>
    </location>
</feature>
<feature type="compositionally biased region" description="Low complexity" evidence="2">
    <location>
        <begin position="225"/>
        <end position="239"/>
    </location>
</feature>
<feature type="compositionally biased region" description="Polar residues" evidence="2">
    <location>
        <begin position="91"/>
        <end position="100"/>
    </location>
</feature>
<feature type="compositionally biased region" description="Low complexity" evidence="2">
    <location>
        <begin position="1965"/>
        <end position="1987"/>
    </location>
</feature>
<feature type="region of interest" description="Disordered" evidence="2">
    <location>
        <begin position="1563"/>
        <end position="1603"/>
    </location>
</feature>
<feature type="coiled-coil region" evidence="1">
    <location>
        <begin position="1405"/>
        <end position="1442"/>
    </location>
</feature>
<feature type="coiled-coil region" evidence="1">
    <location>
        <begin position="1171"/>
        <end position="1237"/>
    </location>
</feature>
<evidence type="ECO:0000256" key="2">
    <source>
        <dbReference type="SAM" id="MobiDB-lite"/>
    </source>
</evidence>
<keyword evidence="1" id="KW-0175">Coiled coil</keyword>
<feature type="compositionally biased region" description="Polar residues" evidence="2">
    <location>
        <begin position="712"/>
        <end position="731"/>
    </location>
</feature>
<feature type="compositionally biased region" description="Basic and acidic residues" evidence="2">
    <location>
        <begin position="460"/>
        <end position="470"/>
    </location>
</feature>
<gene>
    <name evidence="3" type="ORF">CEUSTIGMA_g3475.t1</name>
</gene>
<feature type="compositionally biased region" description="Polar residues" evidence="2">
    <location>
        <begin position="639"/>
        <end position="648"/>
    </location>
</feature>
<feature type="compositionally biased region" description="Polar residues" evidence="2">
    <location>
        <begin position="565"/>
        <end position="577"/>
    </location>
</feature>
<dbReference type="PANTHER" id="PTHR23159">
    <property type="entry name" value="CENTROSOMAL PROTEIN 2"/>
    <property type="match status" value="1"/>
</dbReference>
<proteinExistence type="predicted"/>
<feature type="compositionally biased region" description="Polar residues" evidence="2">
    <location>
        <begin position="499"/>
        <end position="526"/>
    </location>
</feature>
<feature type="compositionally biased region" description="Polar residues" evidence="2">
    <location>
        <begin position="7"/>
        <end position="26"/>
    </location>
</feature>
<dbReference type="PANTHER" id="PTHR23159:SF31">
    <property type="entry name" value="CENTROSOME-ASSOCIATED PROTEIN CEP250 ISOFORM X1"/>
    <property type="match status" value="1"/>
</dbReference>
<evidence type="ECO:0000313" key="4">
    <source>
        <dbReference type="Proteomes" id="UP000232323"/>
    </source>
</evidence>
<comment type="caution">
    <text evidence="3">The sequence shown here is derived from an EMBL/GenBank/DDBJ whole genome shotgun (WGS) entry which is preliminary data.</text>
</comment>
<feature type="region of interest" description="Disordered" evidence="2">
    <location>
        <begin position="1"/>
        <end position="181"/>
    </location>
</feature>
<keyword evidence="4" id="KW-1185">Reference proteome</keyword>
<feature type="region of interest" description="Disordered" evidence="2">
    <location>
        <begin position="194"/>
        <end position="752"/>
    </location>
</feature>
<feature type="coiled-coil region" evidence="1">
    <location>
        <begin position="928"/>
        <end position="990"/>
    </location>
</feature>
<protein>
    <submittedName>
        <fullName evidence="3">Uncharacterized protein</fullName>
    </submittedName>
</protein>
<evidence type="ECO:0000256" key="1">
    <source>
        <dbReference type="SAM" id="Coils"/>
    </source>
</evidence>
<dbReference type="OrthoDB" id="552809at2759"/>
<feature type="compositionally biased region" description="Basic and acidic residues" evidence="2">
    <location>
        <begin position="591"/>
        <end position="601"/>
    </location>
</feature>
<feature type="compositionally biased region" description="Low complexity" evidence="2">
    <location>
        <begin position="443"/>
        <end position="454"/>
    </location>
</feature>
<dbReference type="EMBL" id="BEGY01000015">
    <property type="protein sequence ID" value="GAX76032.1"/>
    <property type="molecule type" value="Genomic_DNA"/>
</dbReference>
<dbReference type="SMR" id="A0A250WZI8"/>
<reference evidence="3 4" key="1">
    <citation type="submission" date="2017-08" db="EMBL/GenBank/DDBJ databases">
        <title>Acidophilic green algal genome provides insights into adaptation to an acidic environment.</title>
        <authorList>
            <person name="Hirooka S."/>
            <person name="Hirose Y."/>
            <person name="Kanesaki Y."/>
            <person name="Higuchi S."/>
            <person name="Fujiwara T."/>
            <person name="Onuma R."/>
            <person name="Era A."/>
            <person name="Ohbayashi R."/>
            <person name="Uzuka A."/>
            <person name="Nozaki H."/>
            <person name="Yoshikawa H."/>
            <person name="Miyagishima S.Y."/>
        </authorList>
    </citation>
    <scope>NUCLEOTIDE SEQUENCE [LARGE SCALE GENOMIC DNA]</scope>
    <source>
        <strain evidence="3 4">NIES-2499</strain>
    </source>
</reference>
<feature type="compositionally biased region" description="Low complexity" evidence="2">
    <location>
        <begin position="737"/>
        <end position="752"/>
    </location>
</feature>
<accession>A0A250WZI8</accession>
<evidence type="ECO:0000313" key="3">
    <source>
        <dbReference type="EMBL" id="GAX76032.1"/>
    </source>
</evidence>
<feature type="coiled-coil region" evidence="1">
    <location>
        <begin position="1281"/>
        <end position="1379"/>
    </location>
</feature>